<feature type="transmembrane region" description="Helical" evidence="1">
    <location>
        <begin position="140"/>
        <end position="161"/>
    </location>
</feature>
<name>A0ABU5ESJ2_9BACT</name>
<sequence length="170" mass="17952">MHALAIVAFCVVVAVLYGIAHDQVTARVCIEYFTIGHPPVFGTDDPTLLGLGWGIIATWWVGAILGLLLAVAARAGRRRRRAVGSLVRPVGQLLLVLGAAATVAGSLAWLLASAGGVVLVGRLANEVPPERHVAFLSAMWVHSASYLFGFFGGAVLCVRVWRERKASGAE</sequence>
<keyword evidence="3" id="KW-1185">Reference proteome</keyword>
<evidence type="ECO:0000313" key="2">
    <source>
        <dbReference type="EMBL" id="MDY3557918.1"/>
    </source>
</evidence>
<dbReference type="RefSeq" id="WP_320684913.1">
    <property type="nucleotide sequence ID" value="NZ_JAXBLV010000006.1"/>
</dbReference>
<keyword evidence="1" id="KW-0472">Membrane</keyword>
<accession>A0ABU5ESJ2</accession>
<reference evidence="3" key="1">
    <citation type="journal article" date="2023" name="Mar. Drugs">
        <title>Gemmata algarum, a Novel Planctomycete Isolated from an Algal Mat, Displays Antimicrobial Activity.</title>
        <authorList>
            <person name="Kumar G."/>
            <person name="Kallscheuer N."/>
            <person name="Kashif M."/>
            <person name="Ahamad S."/>
            <person name="Jagadeeshwari U."/>
            <person name="Pannikurungottu S."/>
            <person name="Haufschild T."/>
            <person name="Kabuu M."/>
            <person name="Sasikala C."/>
            <person name="Jogler C."/>
            <person name="Ramana C."/>
        </authorList>
    </citation>
    <scope>NUCLEOTIDE SEQUENCE [LARGE SCALE GENOMIC DNA]</scope>
    <source>
        <strain evidence="3">JC673</strain>
    </source>
</reference>
<keyword evidence="1" id="KW-0812">Transmembrane</keyword>
<organism evidence="2 3">
    <name type="scientific">Gemmata algarum</name>
    <dbReference type="NCBI Taxonomy" id="2975278"/>
    <lineage>
        <taxon>Bacteria</taxon>
        <taxon>Pseudomonadati</taxon>
        <taxon>Planctomycetota</taxon>
        <taxon>Planctomycetia</taxon>
        <taxon>Gemmatales</taxon>
        <taxon>Gemmataceae</taxon>
        <taxon>Gemmata</taxon>
    </lineage>
</organism>
<dbReference type="EMBL" id="JAXBLV010000006">
    <property type="protein sequence ID" value="MDY3557918.1"/>
    <property type="molecule type" value="Genomic_DNA"/>
</dbReference>
<feature type="transmembrane region" description="Helical" evidence="1">
    <location>
        <begin position="93"/>
        <end position="120"/>
    </location>
</feature>
<feature type="transmembrane region" description="Helical" evidence="1">
    <location>
        <begin position="50"/>
        <end position="72"/>
    </location>
</feature>
<keyword evidence="1" id="KW-1133">Transmembrane helix</keyword>
<evidence type="ECO:0000256" key="1">
    <source>
        <dbReference type="SAM" id="Phobius"/>
    </source>
</evidence>
<dbReference type="Proteomes" id="UP001272242">
    <property type="component" value="Unassembled WGS sequence"/>
</dbReference>
<gene>
    <name evidence="2" type="ORF">R5W23_006018</name>
</gene>
<evidence type="ECO:0000313" key="3">
    <source>
        <dbReference type="Proteomes" id="UP001272242"/>
    </source>
</evidence>
<proteinExistence type="predicted"/>
<comment type="caution">
    <text evidence="2">The sequence shown here is derived from an EMBL/GenBank/DDBJ whole genome shotgun (WGS) entry which is preliminary data.</text>
</comment>
<protein>
    <recommendedName>
        <fullName evidence="4">DUF3995 domain-containing protein</fullName>
    </recommendedName>
</protein>
<evidence type="ECO:0008006" key="4">
    <source>
        <dbReference type="Google" id="ProtNLM"/>
    </source>
</evidence>